<dbReference type="SUPFAM" id="SSF49464">
    <property type="entry name" value="Carboxypeptidase regulatory domain-like"/>
    <property type="match status" value="1"/>
</dbReference>
<dbReference type="RefSeq" id="WP_090607843.1">
    <property type="nucleotide sequence ID" value="NZ_FNZR01000009.1"/>
</dbReference>
<dbReference type="Proteomes" id="UP000198916">
    <property type="component" value="Unassembled WGS sequence"/>
</dbReference>
<dbReference type="InterPro" id="IPR008969">
    <property type="entry name" value="CarboxyPept-like_regulatory"/>
</dbReference>
<reference evidence="2" key="1">
    <citation type="submission" date="2016-10" db="EMBL/GenBank/DDBJ databases">
        <authorList>
            <person name="Varghese N."/>
            <person name="Submissions S."/>
        </authorList>
    </citation>
    <scope>NUCLEOTIDE SEQUENCE [LARGE SCALE GENOMIC DNA]</scope>
    <source>
        <strain evidence="2">Jip14</strain>
    </source>
</reference>
<accession>A0A1H7SLK7</accession>
<proteinExistence type="predicted"/>
<dbReference type="AlphaFoldDB" id="A0A1H7SLK7"/>
<name>A0A1H7SLK7_9SPHI</name>
<dbReference type="EMBL" id="FNZR01000009">
    <property type="protein sequence ID" value="SEL73269.1"/>
    <property type="molecule type" value="Genomic_DNA"/>
</dbReference>
<organism evidence="1 2">
    <name type="scientific">Parapedobacter koreensis</name>
    <dbReference type="NCBI Taxonomy" id="332977"/>
    <lineage>
        <taxon>Bacteria</taxon>
        <taxon>Pseudomonadati</taxon>
        <taxon>Bacteroidota</taxon>
        <taxon>Sphingobacteriia</taxon>
        <taxon>Sphingobacteriales</taxon>
        <taxon>Sphingobacteriaceae</taxon>
        <taxon>Parapedobacter</taxon>
    </lineage>
</organism>
<protein>
    <submittedName>
        <fullName evidence="1">CarboxypepD_reg-like domain-containing protein</fullName>
    </submittedName>
</protein>
<sequence length="253" mass="28570">MEMHRSRLAKIMLIISVWLPPVWLYAQESGTIRGIVVEAGTSNRLGSVTITNKKTGQSTVSSGVGTFELNVSVGDTLTANIMGYTPISTEVKTLSDILIDMRPGSIMLDQVDVNRMSKEAELNDAMRGYRKQGVYYNGKPPALAYVFNPITSLYELLGRTPRNARRFGNYMEKELEETEVDKKFSRGKIQELTGLDGDDLTNFMIWYRPSYEKAQYWADYDITAYIVQSFKQFDRDGRPVAPKLPKLEANPAQ</sequence>
<dbReference type="OrthoDB" id="789400at2"/>
<dbReference type="Pfam" id="PF13715">
    <property type="entry name" value="CarbopepD_reg_2"/>
    <property type="match status" value="1"/>
</dbReference>
<dbReference type="STRING" id="332977.SAMN05421740_10947"/>
<gene>
    <name evidence="1" type="ORF">SAMN05421740_10947</name>
</gene>
<evidence type="ECO:0000313" key="1">
    <source>
        <dbReference type="EMBL" id="SEL73269.1"/>
    </source>
</evidence>
<keyword evidence="2" id="KW-1185">Reference proteome</keyword>
<evidence type="ECO:0000313" key="2">
    <source>
        <dbReference type="Proteomes" id="UP000198916"/>
    </source>
</evidence>